<evidence type="ECO:0000256" key="7">
    <source>
        <dbReference type="ARBA" id="ARBA00022884"/>
    </source>
</evidence>
<evidence type="ECO:0000256" key="2">
    <source>
        <dbReference type="ARBA" id="ARBA00010183"/>
    </source>
</evidence>
<evidence type="ECO:0000256" key="8">
    <source>
        <dbReference type="HAMAP-Rule" id="MF_00104"/>
    </source>
</evidence>
<dbReference type="NCBIfam" id="TIGR02191">
    <property type="entry name" value="RNaseIII"/>
    <property type="match status" value="1"/>
</dbReference>
<dbReference type="Gene3D" id="1.10.1520.10">
    <property type="entry name" value="Ribonuclease III domain"/>
    <property type="match status" value="1"/>
</dbReference>
<dbReference type="Pfam" id="PF00035">
    <property type="entry name" value="dsrm"/>
    <property type="match status" value="1"/>
</dbReference>
<dbReference type="PANTHER" id="PTHR11207">
    <property type="entry name" value="RIBONUCLEASE III"/>
    <property type="match status" value="1"/>
</dbReference>
<comment type="subunit">
    <text evidence="8">Homodimer.</text>
</comment>
<feature type="binding site" evidence="8">
    <location>
        <position position="55"/>
    </location>
    <ligand>
        <name>Mg(2+)</name>
        <dbReference type="ChEBI" id="CHEBI:18420"/>
    </ligand>
</feature>
<sequence length="234" mass="26854">MAKKSDKQEDFLKDEFIQYLKKFNIEVKNINYYVQALTHGSCYPQSDDKNYQTLEFLGDAIIQFLMSDFIYHKYLNMQQGKLTLVRSKLVRTETLNNLSEKIRLKKFLLTGFKSQRGSILSSQKVGADIFESLVAAIYLDLGINKAKEFLQKTLFIEAKEINNNSNLKDYKTLFQEEVQLLSKSKVTYNSYAINDQDFKSEVIYDGIIFGTGIGKSKSQAEEEAAKVALAKLIK</sequence>
<evidence type="ECO:0000313" key="12">
    <source>
        <dbReference type="Proteomes" id="UP001477443"/>
    </source>
</evidence>
<keyword evidence="8" id="KW-0699">rRNA-binding</keyword>
<dbReference type="SMART" id="SM00535">
    <property type="entry name" value="RIBOc"/>
    <property type="match status" value="1"/>
</dbReference>
<dbReference type="PROSITE" id="PS50142">
    <property type="entry name" value="RNASE_3_2"/>
    <property type="match status" value="1"/>
</dbReference>
<evidence type="ECO:0000313" key="11">
    <source>
        <dbReference type="EMBL" id="WXL28864.1"/>
    </source>
</evidence>
<reference evidence="11" key="1">
    <citation type="submission" date="2024-03" db="EMBL/GenBank/DDBJ databases">
        <title>Complete genome sequence of Mycoplasma felifaucium Z921 isolated from the trachea of a cheetah.</title>
        <authorList>
            <person name="Spergser J."/>
        </authorList>
    </citation>
    <scope>NUCLEOTIDE SEQUENCE [LARGE SCALE GENOMIC DNA]</scope>
    <source>
        <strain evidence="11">Z921</strain>
    </source>
</reference>
<evidence type="ECO:0000256" key="4">
    <source>
        <dbReference type="ARBA" id="ARBA00022722"/>
    </source>
</evidence>
<keyword evidence="4 8" id="KW-0540">Nuclease</keyword>
<keyword evidence="8" id="KW-0698">rRNA processing</keyword>
<accession>A0ABZ2RX30</accession>
<evidence type="ECO:0000256" key="3">
    <source>
        <dbReference type="ARBA" id="ARBA00022664"/>
    </source>
</evidence>
<keyword evidence="8" id="KW-0819">tRNA processing</keyword>
<dbReference type="RefSeq" id="WP_338822413.1">
    <property type="nucleotide sequence ID" value="NZ_CP148067.1"/>
</dbReference>
<feature type="binding site" evidence="8">
    <location>
        <position position="128"/>
    </location>
    <ligand>
        <name>Mg(2+)</name>
        <dbReference type="ChEBI" id="CHEBI:18420"/>
    </ligand>
</feature>
<keyword evidence="8" id="KW-0963">Cytoplasm</keyword>
<comment type="subcellular location">
    <subcellularLocation>
        <location evidence="8">Cytoplasm</location>
    </subcellularLocation>
</comment>
<protein>
    <recommendedName>
        <fullName evidence="8">Ribonuclease 3</fullName>
        <ecNumber evidence="8">3.1.26.3</ecNumber>
    </recommendedName>
    <alternativeName>
        <fullName evidence="8">Ribonuclease III</fullName>
        <shortName evidence="8">RNase III</shortName>
    </alternativeName>
</protein>
<evidence type="ECO:0000256" key="6">
    <source>
        <dbReference type="ARBA" id="ARBA00022801"/>
    </source>
</evidence>
<evidence type="ECO:0000259" key="10">
    <source>
        <dbReference type="PROSITE" id="PS50142"/>
    </source>
</evidence>
<evidence type="ECO:0000256" key="1">
    <source>
        <dbReference type="ARBA" id="ARBA00000109"/>
    </source>
</evidence>
<comment type="function">
    <text evidence="8">Digests double-stranded RNA. Involved in the processing of primary rRNA transcript to yield the immediate precursors to the large and small rRNAs (23S and 16S). Processes some mRNAs, and tRNAs when they are encoded in the rRNA operon. Processes pre-crRNA and tracrRNA of type II CRISPR loci if present in the organism.</text>
</comment>
<proteinExistence type="inferred from homology"/>
<name>A0ABZ2RX30_9BACT</name>
<dbReference type="CDD" id="cd10845">
    <property type="entry name" value="DSRM_RNAse_III_family"/>
    <property type="match status" value="1"/>
</dbReference>
<comment type="similarity">
    <text evidence="2">Belongs to the ribonuclease III family.</text>
</comment>
<dbReference type="HAMAP" id="MF_00104">
    <property type="entry name" value="RNase_III"/>
    <property type="match status" value="1"/>
</dbReference>
<feature type="domain" description="DRBM" evidence="9">
    <location>
        <begin position="169"/>
        <end position="234"/>
    </location>
</feature>
<dbReference type="EC" id="3.1.26.3" evidence="8"/>
<feature type="active site" evidence="8">
    <location>
        <position position="131"/>
    </location>
</feature>
<evidence type="ECO:0000259" key="9">
    <source>
        <dbReference type="PROSITE" id="PS50137"/>
    </source>
</evidence>
<dbReference type="InterPro" id="IPR000999">
    <property type="entry name" value="RNase_III_dom"/>
</dbReference>
<keyword evidence="8" id="KW-0479">Metal-binding</keyword>
<evidence type="ECO:0000256" key="5">
    <source>
        <dbReference type="ARBA" id="ARBA00022759"/>
    </source>
</evidence>
<dbReference type="InterPro" id="IPR036389">
    <property type="entry name" value="RNase_III_sf"/>
</dbReference>
<feature type="domain" description="RNase III" evidence="10">
    <location>
        <begin position="16"/>
        <end position="142"/>
    </location>
</feature>
<dbReference type="CDD" id="cd00593">
    <property type="entry name" value="RIBOc"/>
    <property type="match status" value="1"/>
</dbReference>
<dbReference type="InterPro" id="IPR014720">
    <property type="entry name" value="dsRBD_dom"/>
</dbReference>
<dbReference type="Pfam" id="PF14622">
    <property type="entry name" value="Ribonucleas_3_3"/>
    <property type="match status" value="1"/>
</dbReference>
<gene>
    <name evidence="8 11" type="primary">rnc</name>
    <name evidence="11" type="ORF">WG617_02410</name>
</gene>
<keyword evidence="8" id="KW-0460">Magnesium</keyword>
<dbReference type="PANTHER" id="PTHR11207:SF0">
    <property type="entry name" value="RIBONUCLEASE 3"/>
    <property type="match status" value="1"/>
</dbReference>
<dbReference type="PROSITE" id="PS50137">
    <property type="entry name" value="DS_RBD"/>
    <property type="match status" value="1"/>
</dbReference>
<dbReference type="InterPro" id="IPR011907">
    <property type="entry name" value="RNase_III"/>
</dbReference>
<feature type="active site" evidence="8">
    <location>
        <position position="59"/>
    </location>
</feature>
<dbReference type="Proteomes" id="UP001477443">
    <property type="component" value="Chromosome"/>
</dbReference>
<comment type="catalytic activity">
    <reaction evidence="1 8">
        <text>Endonucleolytic cleavage to 5'-phosphomonoester.</text>
        <dbReference type="EC" id="3.1.26.3"/>
    </reaction>
</comment>
<dbReference type="SUPFAM" id="SSF69065">
    <property type="entry name" value="RNase III domain-like"/>
    <property type="match status" value="1"/>
</dbReference>
<dbReference type="EMBL" id="CP148067">
    <property type="protein sequence ID" value="WXL28864.1"/>
    <property type="molecule type" value="Genomic_DNA"/>
</dbReference>
<dbReference type="SMART" id="SM00358">
    <property type="entry name" value="DSRM"/>
    <property type="match status" value="1"/>
</dbReference>
<keyword evidence="3 8" id="KW-0507">mRNA processing</keyword>
<keyword evidence="5 8" id="KW-0255">Endonuclease</keyword>
<keyword evidence="12" id="KW-1185">Reference proteome</keyword>
<comment type="cofactor">
    <cofactor evidence="8">
        <name>Mg(2+)</name>
        <dbReference type="ChEBI" id="CHEBI:18420"/>
    </cofactor>
</comment>
<organism evidence="11 12">
    <name type="scientific">Mycoplasmopsis felifaucium</name>
    <dbReference type="NCBI Taxonomy" id="35768"/>
    <lineage>
        <taxon>Bacteria</taxon>
        <taxon>Bacillati</taxon>
        <taxon>Mycoplasmatota</taxon>
        <taxon>Mycoplasmoidales</taxon>
        <taxon>Metamycoplasmataceae</taxon>
        <taxon>Mycoplasmopsis</taxon>
    </lineage>
</organism>
<dbReference type="SUPFAM" id="SSF54768">
    <property type="entry name" value="dsRNA-binding domain-like"/>
    <property type="match status" value="1"/>
</dbReference>
<dbReference type="GO" id="GO:0004525">
    <property type="term" value="F:ribonuclease III activity"/>
    <property type="evidence" value="ECO:0007669"/>
    <property type="project" value="UniProtKB-EC"/>
</dbReference>
<feature type="binding site" evidence="8">
    <location>
        <position position="131"/>
    </location>
    <ligand>
        <name>Mg(2+)</name>
        <dbReference type="ChEBI" id="CHEBI:18420"/>
    </ligand>
</feature>
<dbReference type="PROSITE" id="PS00517">
    <property type="entry name" value="RNASE_3_1"/>
    <property type="match status" value="1"/>
</dbReference>
<dbReference type="Gene3D" id="3.30.160.20">
    <property type="match status" value="1"/>
</dbReference>
<keyword evidence="6 8" id="KW-0378">Hydrolase</keyword>
<keyword evidence="7 8" id="KW-0694">RNA-binding</keyword>